<name>A0A8K0TA91_9PEZI</name>
<evidence type="ECO:0000256" key="2">
    <source>
        <dbReference type="ARBA" id="ARBA00022692"/>
    </source>
</evidence>
<dbReference type="InterPro" id="IPR052337">
    <property type="entry name" value="SAT4-like"/>
</dbReference>
<proteinExistence type="inferred from homology"/>
<feature type="transmembrane region" description="Helical" evidence="7">
    <location>
        <begin position="251"/>
        <end position="277"/>
    </location>
</feature>
<feature type="transmembrane region" description="Helical" evidence="7">
    <location>
        <begin position="96"/>
        <end position="120"/>
    </location>
</feature>
<dbReference type="OrthoDB" id="5278984at2759"/>
<evidence type="ECO:0000256" key="7">
    <source>
        <dbReference type="SAM" id="Phobius"/>
    </source>
</evidence>
<evidence type="ECO:0000259" key="8">
    <source>
        <dbReference type="Pfam" id="PF20684"/>
    </source>
</evidence>
<dbReference type="AlphaFoldDB" id="A0A8K0TA91"/>
<keyword evidence="3 7" id="KW-1133">Transmembrane helix</keyword>
<gene>
    <name evidence="9" type="ORF">B0T11DRAFT_302678</name>
</gene>
<comment type="subcellular location">
    <subcellularLocation>
        <location evidence="1">Membrane</location>
        <topology evidence="1">Multi-pass membrane protein</topology>
    </subcellularLocation>
</comment>
<comment type="similarity">
    <text evidence="5">Belongs to the SAT4 family.</text>
</comment>
<dbReference type="GO" id="GO:0016020">
    <property type="term" value="C:membrane"/>
    <property type="evidence" value="ECO:0007669"/>
    <property type="project" value="UniProtKB-SubCell"/>
</dbReference>
<dbReference type="EMBL" id="JAGPXD010000007">
    <property type="protein sequence ID" value="KAH7347472.1"/>
    <property type="molecule type" value="Genomic_DNA"/>
</dbReference>
<evidence type="ECO:0000313" key="10">
    <source>
        <dbReference type="Proteomes" id="UP000813385"/>
    </source>
</evidence>
<evidence type="ECO:0000256" key="4">
    <source>
        <dbReference type="ARBA" id="ARBA00023136"/>
    </source>
</evidence>
<feature type="transmembrane region" description="Helical" evidence="7">
    <location>
        <begin position="127"/>
        <end position="153"/>
    </location>
</feature>
<keyword evidence="2 7" id="KW-0812">Transmembrane</keyword>
<feature type="region of interest" description="Disordered" evidence="6">
    <location>
        <begin position="365"/>
        <end position="405"/>
    </location>
</feature>
<dbReference type="Proteomes" id="UP000813385">
    <property type="component" value="Unassembled WGS sequence"/>
</dbReference>
<dbReference type="Pfam" id="PF20684">
    <property type="entry name" value="Fung_rhodopsin"/>
    <property type="match status" value="1"/>
</dbReference>
<feature type="transmembrane region" description="Helical" evidence="7">
    <location>
        <begin position="219"/>
        <end position="239"/>
    </location>
</feature>
<sequence length="405" mass="44369">MPDNENVPMLMPVSERAASLATVHVAVTSTLLGLGLIMFVLRIWLRVRSAWRISWEDYIMAVGVCLAIVDFAFLLPQMHTTTAAITPEQLMTGQKYSFLAIPIWGLAMTFIKVSIAMTLLRIQPNNLWWRIFCGFIMFILSAYGIGNTFFILLQCRPVEASWNPAILETVGGSCLPPTAIMIASNTGAGVNISTDVMLSLAPIMFLWKLKRPLREKLVVGGLMALGLFASASSVIKTIVVSDFLNPNVDMFALGISIATWTMMEQLLAMIAASAPFLKPLLQSALLRFGVSLNGTSHNGYGASAYHRATGRSTFHGGTTNDGIKTTRSITVTRKNLEGDESPFASNSVAFAANSSEEAIQLETRYIQHRPVKNESSRTKSWQSNEDSDKTSWVQSQESARPAHAL</sequence>
<dbReference type="PANTHER" id="PTHR33048:SF129">
    <property type="entry name" value="INTEGRAL MEMBRANE PROTEIN-RELATED"/>
    <property type="match status" value="1"/>
</dbReference>
<evidence type="ECO:0000256" key="3">
    <source>
        <dbReference type="ARBA" id="ARBA00022989"/>
    </source>
</evidence>
<evidence type="ECO:0000256" key="1">
    <source>
        <dbReference type="ARBA" id="ARBA00004141"/>
    </source>
</evidence>
<feature type="domain" description="Rhodopsin" evidence="8">
    <location>
        <begin position="41"/>
        <end position="282"/>
    </location>
</feature>
<reference evidence="9" key="1">
    <citation type="journal article" date="2021" name="Nat. Commun.">
        <title>Genetic determinants of endophytism in the Arabidopsis root mycobiome.</title>
        <authorList>
            <person name="Mesny F."/>
            <person name="Miyauchi S."/>
            <person name="Thiergart T."/>
            <person name="Pickel B."/>
            <person name="Atanasova L."/>
            <person name="Karlsson M."/>
            <person name="Huettel B."/>
            <person name="Barry K.W."/>
            <person name="Haridas S."/>
            <person name="Chen C."/>
            <person name="Bauer D."/>
            <person name="Andreopoulos W."/>
            <person name="Pangilinan J."/>
            <person name="LaButti K."/>
            <person name="Riley R."/>
            <person name="Lipzen A."/>
            <person name="Clum A."/>
            <person name="Drula E."/>
            <person name="Henrissat B."/>
            <person name="Kohler A."/>
            <person name="Grigoriev I.V."/>
            <person name="Martin F.M."/>
            <person name="Hacquard S."/>
        </authorList>
    </citation>
    <scope>NUCLEOTIDE SEQUENCE</scope>
    <source>
        <strain evidence="9">MPI-CAGE-AT-0016</strain>
    </source>
</reference>
<dbReference type="InterPro" id="IPR049326">
    <property type="entry name" value="Rhodopsin_dom_fungi"/>
</dbReference>
<feature type="compositionally biased region" description="Polar residues" evidence="6">
    <location>
        <begin position="378"/>
        <end position="398"/>
    </location>
</feature>
<evidence type="ECO:0000256" key="5">
    <source>
        <dbReference type="ARBA" id="ARBA00038359"/>
    </source>
</evidence>
<dbReference type="PANTHER" id="PTHR33048">
    <property type="entry name" value="PTH11-LIKE INTEGRAL MEMBRANE PROTEIN (AFU_ORTHOLOGUE AFUA_5G11245)"/>
    <property type="match status" value="1"/>
</dbReference>
<feature type="transmembrane region" description="Helical" evidence="7">
    <location>
        <begin position="57"/>
        <end position="76"/>
    </location>
</feature>
<feature type="transmembrane region" description="Helical" evidence="7">
    <location>
        <begin position="20"/>
        <end position="45"/>
    </location>
</feature>
<evidence type="ECO:0000256" key="6">
    <source>
        <dbReference type="SAM" id="MobiDB-lite"/>
    </source>
</evidence>
<comment type="caution">
    <text evidence="9">The sequence shown here is derived from an EMBL/GenBank/DDBJ whole genome shotgun (WGS) entry which is preliminary data.</text>
</comment>
<organism evidence="9 10">
    <name type="scientific">Plectosphaerella cucumerina</name>
    <dbReference type="NCBI Taxonomy" id="40658"/>
    <lineage>
        <taxon>Eukaryota</taxon>
        <taxon>Fungi</taxon>
        <taxon>Dikarya</taxon>
        <taxon>Ascomycota</taxon>
        <taxon>Pezizomycotina</taxon>
        <taxon>Sordariomycetes</taxon>
        <taxon>Hypocreomycetidae</taxon>
        <taxon>Glomerellales</taxon>
        <taxon>Plectosphaerellaceae</taxon>
        <taxon>Plectosphaerella</taxon>
    </lineage>
</organism>
<keyword evidence="4 7" id="KW-0472">Membrane</keyword>
<protein>
    <recommendedName>
        <fullName evidence="8">Rhodopsin domain-containing protein</fullName>
    </recommendedName>
</protein>
<evidence type="ECO:0000313" key="9">
    <source>
        <dbReference type="EMBL" id="KAH7347472.1"/>
    </source>
</evidence>
<accession>A0A8K0TA91</accession>
<keyword evidence="10" id="KW-1185">Reference proteome</keyword>